<organism evidence="1 2">
    <name type="scientific">Trichinella pseudospiralis</name>
    <name type="common">Parasitic roundworm</name>
    <dbReference type="NCBI Taxonomy" id="6337"/>
    <lineage>
        <taxon>Eukaryota</taxon>
        <taxon>Metazoa</taxon>
        <taxon>Ecdysozoa</taxon>
        <taxon>Nematoda</taxon>
        <taxon>Enoplea</taxon>
        <taxon>Dorylaimia</taxon>
        <taxon>Trichinellida</taxon>
        <taxon>Trichinellidae</taxon>
        <taxon>Trichinella</taxon>
    </lineage>
</organism>
<proteinExistence type="predicted"/>
<evidence type="ECO:0000313" key="1">
    <source>
        <dbReference type="EMBL" id="KRY93144.1"/>
    </source>
</evidence>
<name>A0A0V1G4C1_TRIPS</name>
<reference evidence="1 2" key="1">
    <citation type="submission" date="2015-01" db="EMBL/GenBank/DDBJ databases">
        <title>Evolution of Trichinella species and genotypes.</title>
        <authorList>
            <person name="Korhonen P.K."/>
            <person name="Edoardo P."/>
            <person name="Giuseppe L.R."/>
            <person name="Gasser R.B."/>
        </authorList>
    </citation>
    <scope>NUCLEOTIDE SEQUENCE [LARGE SCALE GENOMIC DNA]</scope>
    <source>
        <strain evidence="1">ISS470</strain>
    </source>
</reference>
<protein>
    <submittedName>
        <fullName evidence="1">Uncharacterized protein</fullName>
    </submittedName>
</protein>
<dbReference type="EMBL" id="JYDT01000004">
    <property type="protein sequence ID" value="KRY93144.1"/>
    <property type="molecule type" value="Genomic_DNA"/>
</dbReference>
<comment type="caution">
    <text evidence="1">The sequence shown here is derived from an EMBL/GenBank/DDBJ whole genome shotgun (WGS) entry which is preliminary data.</text>
</comment>
<evidence type="ECO:0000313" key="2">
    <source>
        <dbReference type="Proteomes" id="UP000054995"/>
    </source>
</evidence>
<dbReference type="AlphaFoldDB" id="A0A0V1G4C1"/>
<keyword evidence="2" id="KW-1185">Reference proteome</keyword>
<sequence>MNKSFNQADQAGFFHNLHGDWGFWGGARTTGRDQICVYLYVLSFCLYLFSHRCIQAFCHLPRDCSSSETLQST</sequence>
<gene>
    <name evidence="1" type="ORF">T4D_9583</name>
</gene>
<accession>A0A0V1G4C1</accession>
<dbReference type="Proteomes" id="UP000054995">
    <property type="component" value="Unassembled WGS sequence"/>
</dbReference>